<feature type="transmembrane region" description="Helical" evidence="1">
    <location>
        <begin position="12"/>
        <end position="36"/>
    </location>
</feature>
<keyword evidence="1" id="KW-0812">Transmembrane</keyword>
<accession>A0A2N8KRW6</accession>
<name>A0A2N8KRW6_9BURK</name>
<gene>
    <name evidence="2" type="ORF">C1O66_21060</name>
</gene>
<dbReference type="RefSeq" id="WP_102769982.1">
    <property type="nucleotide sequence ID" value="NZ_POSP01000004.1"/>
</dbReference>
<organism evidence="2 3">
    <name type="scientific">Kinneretia aquatilis</name>
    <dbReference type="NCBI Taxonomy" id="2070761"/>
    <lineage>
        <taxon>Bacteria</taxon>
        <taxon>Pseudomonadati</taxon>
        <taxon>Pseudomonadota</taxon>
        <taxon>Betaproteobacteria</taxon>
        <taxon>Burkholderiales</taxon>
        <taxon>Sphaerotilaceae</taxon>
        <taxon>Roseateles</taxon>
    </lineage>
</organism>
<protein>
    <submittedName>
        <fullName evidence="2">Uncharacterized protein</fullName>
    </submittedName>
</protein>
<dbReference type="AlphaFoldDB" id="A0A2N8KRW6"/>
<keyword evidence="1" id="KW-1133">Transmembrane helix</keyword>
<proteinExistence type="predicted"/>
<dbReference type="Proteomes" id="UP000235916">
    <property type="component" value="Unassembled WGS sequence"/>
</dbReference>
<evidence type="ECO:0000313" key="3">
    <source>
        <dbReference type="Proteomes" id="UP000235916"/>
    </source>
</evidence>
<comment type="caution">
    <text evidence="2">The sequence shown here is derived from an EMBL/GenBank/DDBJ whole genome shotgun (WGS) entry which is preliminary data.</text>
</comment>
<evidence type="ECO:0000256" key="1">
    <source>
        <dbReference type="SAM" id="Phobius"/>
    </source>
</evidence>
<keyword evidence="1" id="KW-0472">Membrane</keyword>
<sequence length="60" mass="6453">MARKSIHVFSESGLHGALLAALLLLIVVGLVDSWFFTPEGKTPVLWRLDPVVVSGPAPSR</sequence>
<evidence type="ECO:0000313" key="2">
    <source>
        <dbReference type="EMBL" id="PND36207.1"/>
    </source>
</evidence>
<dbReference type="EMBL" id="POSP01000004">
    <property type="protein sequence ID" value="PND36207.1"/>
    <property type="molecule type" value="Genomic_DNA"/>
</dbReference>
<reference evidence="2 3" key="1">
    <citation type="submission" date="2018-01" db="EMBL/GenBank/DDBJ databases">
        <title>Draft genome sequence of Paucibacter aquatile CR182 isolated from freshwater of the Nakdong River.</title>
        <authorList>
            <person name="Choi A."/>
            <person name="Chung E.J."/>
        </authorList>
    </citation>
    <scope>NUCLEOTIDE SEQUENCE [LARGE SCALE GENOMIC DNA]</scope>
    <source>
        <strain evidence="2 3">CR182</strain>
    </source>
</reference>
<keyword evidence="3" id="KW-1185">Reference proteome</keyword>